<name>A0A381PT31_9ZZZZ</name>
<dbReference type="PANTHER" id="PTHR11986">
    <property type="entry name" value="AMINOTRANSFERASE CLASS III"/>
    <property type="match status" value="1"/>
</dbReference>
<dbReference type="InterPro" id="IPR015421">
    <property type="entry name" value="PyrdxlP-dep_Trfase_major"/>
</dbReference>
<dbReference type="Pfam" id="PF00202">
    <property type="entry name" value="Aminotran_3"/>
    <property type="match status" value="1"/>
</dbReference>
<keyword evidence="3" id="KW-0808">Transferase</keyword>
<proteinExistence type="predicted"/>
<dbReference type="AlphaFoldDB" id="A0A381PT31"/>
<dbReference type="GO" id="GO:0008483">
    <property type="term" value="F:transaminase activity"/>
    <property type="evidence" value="ECO:0007669"/>
    <property type="project" value="UniProtKB-KW"/>
</dbReference>
<reference evidence="5" key="1">
    <citation type="submission" date="2018-05" db="EMBL/GenBank/DDBJ databases">
        <authorList>
            <person name="Lanie J.A."/>
            <person name="Ng W.-L."/>
            <person name="Kazmierczak K.M."/>
            <person name="Andrzejewski T.M."/>
            <person name="Davidsen T.M."/>
            <person name="Wayne K.J."/>
            <person name="Tettelin H."/>
            <person name="Glass J.I."/>
            <person name="Rusch D."/>
            <person name="Podicherti R."/>
            <person name="Tsui H.-C.T."/>
            <person name="Winkler M.E."/>
        </authorList>
    </citation>
    <scope>NUCLEOTIDE SEQUENCE</scope>
</reference>
<comment type="cofactor">
    <cofactor evidence="1">
        <name>pyridoxal 5'-phosphate</name>
        <dbReference type="ChEBI" id="CHEBI:597326"/>
    </cofactor>
</comment>
<gene>
    <name evidence="5" type="ORF">METZ01_LOCUS23056</name>
</gene>
<dbReference type="GO" id="GO:0042802">
    <property type="term" value="F:identical protein binding"/>
    <property type="evidence" value="ECO:0007669"/>
    <property type="project" value="TreeGrafter"/>
</dbReference>
<evidence type="ECO:0008006" key="6">
    <source>
        <dbReference type="Google" id="ProtNLM"/>
    </source>
</evidence>
<dbReference type="InterPro" id="IPR050103">
    <property type="entry name" value="Class-III_PLP-dep_AT"/>
</dbReference>
<accession>A0A381PT31</accession>
<dbReference type="PANTHER" id="PTHR11986:SF79">
    <property type="entry name" value="ACETYLORNITHINE AMINOTRANSFERASE, MITOCHONDRIAL"/>
    <property type="match status" value="1"/>
</dbReference>
<keyword evidence="4" id="KW-0663">Pyridoxal phosphate</keyword>
<dbReference type="Gene3D" id="3.40.640.10">
    <property type="entry name" value="Type I PLP-dependent aspartate aminotransferase-like (Major domain)"/>
    <property type="match status" value="1"/>
</dbReference>
<protein>
    <recommendedName>
        <fullName evidence="6">Lysine 6-aminotransferase</fullName>
    </recommendedName>
</protein>
<evidence type="ECO:0000256" key="4">
    <source>
        <dbReference type="ARBA" id="ARBA00022898"/>
    </source>
</evidence>
<dbReference type="EMBL" id="UINC01001083">
    <property type="protein sequence ID" value="SUZ70202.1"/>
    <property type="molecule type" value="Genomic_DNA"/>
</dbReference>
<evidence type="ECO:0000256" key="2">
    <source>
        <dbReference type="ARBA" id="ARBA00022576"/>
    </source>
</evidence>
<dbReference type="SUPFAM" id="SSF53383">
    <property type="entry name" value="PLP-dependent transferases"/>
    <property type="match status" value="1"/>
</dbReference>
<dbReference type="Gene3D" id="3.90.1150.10">
    <property type="entry name" value="Aspartate Aminotransferase, domain 1"/>
    <property type="match status" value="1"/>
</dbReference>
<evidence type="ECO:0000313" key="5">
    <source>
        <dbReference type="EMBL" id="SUZ70202.1"/>
    </source>
</evidence>
<evidence type="ECO:0000256" key="1">
    <source>
        <dbReference type="ARBA" id="ARBA00001933"/>
    </source>
</evidence>
<dbReference type="InterPro" id="IPR005814">
    <property type="entry name" value="Aminotrans_3"/>
</dbReference>
<evidence type="ECO:0000256" key="3">
    <source>
        <dbReference type="ARBA" id="ARBA00022679"/>
    </source>
</evidence>
<organism evidence="5">
    <name type="scientific">marine metagenome</name>
    <dbReference type="NCBI Taxonomy" id="408172"/>
    <lineage>
        <taxon>unclassified sequences</taxon>
        <taxon>metagenomes</taxon>
        <taxon>ecological metagenomes</taxon>
    </lineage>
</organism>
<sequence>MAQPEKIVDLNENLSDLNTMRSVGGKKQTIGLRDDVVSSFLSKNENLKAAIQQAYDLFKNIQDDNSAFLDLDESDQVKMVQNGIVNFYIKDAINPYIAAGAKGSWIISLKGAVIFDCGGYGMLGLGHAPDSVLDAMNQPHVMANIMTPSVNQMDFIKSLHKEIGHKRKSGNPFSHFSCVNSGSESVTVAARLADVNAKELTGPSGPYEGYPVKGLTLKESFHGRTDRAARYSDSSMKDYRKALKSFETENNLITVDPNNIEQLEDVFKKAHREKFFIEAFFMEPVMGEGNPGQAISREFYSKARELTQEHGTLLLIDSIQAGLRAHGVLSIVDYPGFRDLPEPDMETYSKALNAGQFPLSVLAMNKRASELYRDGIYGNTMTSSPRALDVAIAVLNQLTPDLRKNICDRGVELVEKLKSLSNELKGTINAVQGTGLLASCELDKSYKCYGKNSIEEYLRHRGLGVIHGGINSIRYTPCFDISSNEIDLIIDLTRDALINGPRKTD</sequence>
<keyword evidence="2" id="KW-0032">Aminotransferase</keyword>
<dbReference type="GO" id="GO:0030170">
    <property type="term" value="F:pyridoxal phosphate binding"/>
    <property type="evidence" value="ECO:0007669"/>
    <property type="project" value="InterPro"/>
</dbReference>
<dbReference type="InterPro" id="IPR015424">
    <property type="entry name" value="PyrdxlP-dep_Trfase"/>
</dbReference>
<dbReference type="InterPro" id="IPR015422">
    <property type="entry name" value="PyrdxlP-dep_Trfase_small"/>
</dbReference>